<feature type="transmembrane region" description="Helical" evidence="6">
    <location>
        <begin position="12"/>
        <end position="31"/>
    </location>
</feature>
<dbReference type="GO" id="GO:0022857">
    <property type="term" value="F:transmembrane transporter activity"/>
    <property type="evidence" value="ECO:0007669"/>
    <property type="project" value="InterPro"/>
</dbReference>
<feature type="transmembrane region" description="Helical" evidence="6">
    <location>
        <begin position="136"/>
        <end position="156"/>
    </location>
</feature>
<evidence type="ECO:0000256" key="4">
    <source>
        <dbReference type="ARBA" id="ARBA00022989"/>
    </source>
</evidence>
<dbReference type="PIRSF" id="PIRSF006060">
    <property type="entry name" value="AA_transporter"/>
    <property type="match status" value="1"/>
</dbReference>
<feature type="transmembrane region" description="Helical" evidence="6">
    <location>
        <begin position="206"/>
        <end position="223"/>
    </location>
</feature>
<evidence type="ECO:0000256" key="2">
    <source>
        <dbReference type="ARBA" id="ARBA00022475"/>
    </source>
</evidence>
<evidence type="ECO:0000256" key="5">
    <source>
        <dbReference type="ARBA" id="ARBA00023136"/>
    </source>
</evidence>
<dbReference type="GO" id="GO:0005886">
    <property type="term" value="C:plasma membrane"/>
    <property type="evidence" value="ECO:0007669"/>
    <property type="project" value="UniProtKB-SubCell"/>
</dbReference>
<evidence type="ECO:0000313" key="8">
    <source>
        <dbReference type="Proteomes" id="UP000543804"/>
    </source>
</evidence>
<evidence type="ECO:0000256" key="1">
    <source>
        <dbReference type="ARBA" id="ARBA00004651"/>
    </source>
</evidence>
<dbReference type="InterPro" id="IPR050367">
    <property type="entry name" value="APC_superfamily"/>
</dbReference>
<feature type="transmembrane region" description="Helical" evidence="6">
    <location>
        <begin position="168"/>
        <end position="186"/>
    </location>
</feature>
<accession>A0A848BCN8</accession>
<feature type="transmembrane region" description="Helical" evidence="6">
    <location>
        <begin position="411"/>
        <end position="430"/>
    </location>
</feature>
<name>A0A848BCN8_9FIRM</name>
<feature type="transmembrane region" description="Helical" evidence="6">
    <location>
        <begin position="345"/>
        <end position="363"/>
    </location>
</feature>
<evidence type="ECO:0000313" key="7">
    <source>
        <dbReference type="EMBL" id="NMD99655.1"/>
    </source>
</evidence>
<reference evidence="7 8" key="1">
    <citation type="submission" date="2020-04" db="EMBL/GenBank/DDBJ databases">
        <authorList>
            <person name="Hitch T.C.A."/>
            <person name="Wylensek D."/>
            <person name="Clavel T."/>
        </authorList>
    </citation>
    <scope>NUCLEOTIDE SEQUENCE [LARGE SCALE GENOMIC DNA]</scope>
    <source>
        <strain evidence="7 8">PG-130-P53-12</strain>
    </source>
</reference>
<comment type="subcellular location">
    <subcellularLocation>
        <location evidence="1">Cell membrane</location>
        <topology evidence="1">Multi-pass membrane protein</topology>
    </subcellularLocation>
</comment>
<keyword evidence="8" id="KW-1185">Reference proteome</keyword>
<protein>
    <submittedName>
        <fullName evidence="7">APC family permease</fullName>
    </submittedName>
</protein>
<feature type="transmembrane region" description="Helical" evidence="6">
    <location>
        <begin position="43"/>
        <end position="67"/>
    </location>
</feature>
<organism evidence="7 8">
    <name type="scientific">Selenomonas bovis</name>
    <dbReference type="NCBI Taxonomy" id="416586"/>
    <lineage>
        <taxon>Bacteria</taxon>
        <taxon>Bacillati</taxon>
        <taxon>Bacillota</taxon>
        <taxon>Negativicutes</taxon>
        <taxon>Selenomonadales</taxon>
        <taxon>Selenomonadaceae</taxon>
        <taxon>Selenomonas</taxon>
    </lineage>
</organism>
<evidence type="ECO:0000256" key="6">
    <source>
        <dbReference type="SAM" id="Phobius"/>
    </source>
</evidence>
<feature type="transmembrane region" description="Helical" evidence="6">
    <location>
        <begin position="244"/>
        <end position="267"/>
    </location>
</feature>
<feature type="transmembrane region" description="Helical" evidence="6">
    <location>
        <begin position="436"/>
        <end position="458"/>
    </location>
</feature>
<keyword evidence="2" id="KW-1003">Cell membrane</keyword>
<dbReference type="PANTHER" id="PTHR42770:SF7">
    <property type="entry name" value="MEMBRANE PROTEIN"/>
    <property type="match status" value="1"/>
</dbReference>
<feature type="transmembrane region" description="Helical" evidence="6">
    <location>
        <begin position="88"/>
        <end position="116"/>
    </location>
</feature>
<proteinExistence type="predicted"/>
<gene>
    <name evidence="7" type="ORF">HF878_09330</name>
</gene>
<feature type="transmembrane region" description="Helical" evidence="6">
    <location>
        <begin position="369"/>
        <end position="391"/>
    </location>
</feature>
<dbReference type="RefSeq" id="WP_170077912.1">
    <property type="nucleotide sequence ID" value="NZ_JABAFA010000044.1"/>
</dbReference>
<sequence length="512" mass="54660">MEQKTSSFDRVLGAWDILVIAFGAMIGWGWVVSTGTWIQDGGVLGAAIGFLIGGVMIFFVGLTYAELTSAMPQCGGEHVFSHRAMGPIGSFICTWAIVLGYASVVCFEACALPTIVTYIFPDFLQGYLYTVAGFKVYASWLAVAIGMSILMTYINIRGVKAAAKLQTILTLIIGAAGILLVVVSALTGSVSTLEPQAFLPGDSTTTLKAVLAVAVTTPFYFIGFDVIPQAAEEINVPLKKIGKILILSVVCAVLFYALVIIAVGLVLTGSEILAAESGTGLVTADAMAKALSSATMAKVIIIGGMCGIVTSWNSFLMGGSRALYSMAESYMVPRFFAKLHPKYKTPINALYLIGFLSIIAPLAGRKMLVWIVDAGNFGCCLAYCMVALSFLILRKKEPDLPRPFKVSHYKIVGTLAVLMSGLMVALYIIPSSGSTLVWQEWCMAGGWGLLGIVFAIACKNKYQERFGLLIDIISDEDAAALQSSDEEISVALDRAIDDAINKILAERRLTTA</sequence>
<dbReference type="PANTHER" id="PTHR42770">
    <property type="entry name" value="AMINO ACID TRANSPORTER-RELATED"/>
    <property type="match status" value="1"/>
</dbReference>
<keyword evidence="5 6" id="KW-0472">Membrane</keyword>
<dbReference type="EMBL" id="JABAFA010000044">
    <property type="protein sequence ID" value="NMD99655.1"/>
    <property type="molecule type" value="Genomic_DNA"/>
</dbReference>
<comment type="caution">
    <text evidence="7">The sequence shown here is derived from an EMBL/GenBank/DDBJ whole genome shotgun (WGS) entry which is preliminary data.</text>
</comment>
<keyword evidence="3 6" id="KW-0812">Transmembrane</keyword>
<evidence type="ECO:0000256" key="3">
    <source>
        <dbReference type="ARBA" id="ARBA00022692"/>
    </source>
</evidence>
<dbReference type="Proteomes" id="UP000543804">
    <property type="component" value="Unassembled WGS sequence"/>
</dbReference>
<feature type="transmembrane region" description="Helical" evidence="6">
    <location>
        <begin position="299"/>
        <end position="324"/>
    </location>
</feature>
<dbReference type="Pfam" id="PF13520">
    <property type="entry name" value="AA_permease_2"/>
    <property type="match status" value="1"/>
</dbReference>
<dbReference type="AlphaFoldDB" id="A0A848BCN8"/>
<dbReference type="Gene3D" id="1.20.1740.10">
    <property type="entry name" value="Amino acid/polyamine transporter I"/>
    <property type="match status" value="1"/>
</dbReference>
<keyword evidence="4 6" id="KW-1133">Transmembrane helix</keyword>
<dbReference type="InterPro" id="IPR002293">
    <property type="entry name" value="AA/rel_permease1"/>
</dbReference>